<proteinExistence type="predicted"/>
<comment type="caution">
    <text evidence="1">The sequence shown here is derived from an EMBL/GenBank/DDBJ whole genome shotgun (WGS) entry which is preliminary data.</text>
</comment>
<accession>A0A4U8SW26</accession>
<gene>
    <name evidence="1" type="ORF">LS74_010390</name>
</gene>
<organism evidence="1 2">
    <name type="scientific">Helicobacter magdeburgensis</name>
    <dbReference type="NCBI Taxonomy" id="471858"/>
    <lineage>
        <taxon>Bacteria</taxon>
        <taxon>Pseudomonadati</taxon>
        <taxon>Campylobacterota</taxon>
        <taxon>Epsilonproteobacteria</taxon>
        <taxon>Campylobacterales</taxon>
        <taxon>Helicobacteraceae</taxon>
        <taxon>Helicobacter</taxon>
    </lineage>
</organism>
<evidence type="ECO:0000313" key="2">
    <source>
        <dbReference type="Proteomes" id="UP000029921"/>
    </source>
</evidence>
<dbReference type="EMBL" id="JRPE02000026">
    <property type="protein sequence ID" value="TLD91091.1"/>
    <property type="molecule type" value="Genomic_DNA"/>
</dbReference>
<dbReference type="RefSeq" id="WP_034589783.1">
    <property type="nucleotide sequence ID" value="NZ_JRPE02000026.1"/>
</dbReference>
<name>A0A4U8SW26_9HELI</name>
<dbReference type="AlphaFoldDB" id="A0A4U8SW26"/>
<protein>
    <submittedName>
        <fullName evidence="1">Uncharacterized protein</fullName>
    </submittedName>
</protein>
<dbReference type="Proteomes" id="UP000029921">
    <property type="component" value="Unassembled WGS sequence"/>
</dbReference>
<evidence type="ECO:0000313" key="1">
    <source>
        <dbReference type="EMBL" id="TLD91091.1"/>
    </source>
</evidence>
<sequence length="87" mass="10062">MIIQNPDDLFKLYPDSLDKELEIKITQFYNTNNGSLLEINSLLMAVMRGCALETRLNTISFLSRQGSFRVVYQKTENGIVFKEIEKL</sequence>
<keyword evidence="2" id="KW-1185">Reference proteome</keyword>
<reference evidence="1 2" key="1">
    <citation type="journal article" date="2014" name="Genome Announc.">
        <title>Draft genome sequences of eight enterohepatic helicobacter species isolated from both laboratory and wild rodents.</title>
        <authorList>
            <person name="Sheh A."/>
            <person name="Shen Z."/>
            <person name="Fox J.G."/>
        </authorList>
    </citation>
    <scope>NUCLEOTIDE SEQUENCE [LARGE SCALE GENOMIC DNA]</scope>
    <source>
        <strain evidence="1 2">MIT 96-1001</strain>
    </source>
</reference>